<dbReference type="Pfam" id="PF00069">
    <property type="entry name" value="Pkinase"/>
    <property type="match status" value="1"/>
</dbReference>
<dbReference type="InterPro" id="IPR011009">
    <property type="entry name" value="Kinase-like_dom_sf"/>
</dbReference>
<organism evidence="15 16">
    <name type="scientific">Artemisia annua</name>
    <name type="common">Sweet wormwood</name>
    <dbReference type="NCBI Taxonomy" id="35608"/>
    <lineage>
        <taxon>Eukaryota</taxon>
        <taxon>Viridiplantae</taxon>
        <taxon>Streptophyta</taxon>
        <taxon>Embryophyta</taxon>
        <taxon>Tracheophyta</taxon>
        <taxon>Spermatophyta</taxon>
        <taxon>Magnoliopsida</taxon>
        <taxon>eudicotyledons</taxon>
        <taxon>Gunneridae</taxon>
        <taxon>Pentapetalae</taxon>
        <taxon>asterids</taxon>
        <taxon>campanulids</taxon>
        <taxon>Asterales</taxon>
        <taxon>Asteraceae</taxon>
        <taxon>Asteroideae</taxon>
        <taxon>Anthemideae</taxon>
        <taxon>Artemisiinae</taxon>
        <taxon>Artemisia</taxon>
    </lineage>
</organism>
<keyword evidence="9" id="KW-0611">Plant defense</keyword>
<comment type="catalytic activity">
    <reaction evidence="11">
        <text>L-threonyl-[protein] + ATP = O-phospho-L-threonyl-[protein] + ADP + H(+)</text>
        <dbReference type="Rhea" id="RHEA:46608"/>
        <dbReference type="Rhea" id="RHEA-COMP:11060"/>
        <dbReference type="Rhea" id="RHEA-COMP:11605"/>
        <dbReference type="ChEBI" id="CHEBI:15378"/>
        <dbReference type="ChEBI" id="CHEBI:30013"/>
        <dbReference type="ChEBI" id="CHEBI:30616"/>
        <dbReference type="ChEBI" id="CHEBI:61977"/>
        <dbReference type="ChEBI" id="CHEBI:456216"/>
        <dbReference type="EC" id="2.7.11.1"/>
    </reaction>
</comment>
<dbReference type="InterPro" id="IPR032675">
    <property type="entry name" value="LRR_dom_sf"/>
</dbReference>
<keyword evidence="5" id="KW-0808">Transferase</keyword>
<comment type="caution">
    <text evidence="15">The sequence shown here is derived from an EMBL/GenBank/DDBJ whole genome shotgun (WGS) entry which is preliminary data.</text>
</comment>
<keyword evidence="3" id="KW-0723">Serine/threonine-protein kinase</keyword>
<dbReference type="SUPFAM" id="SSF56112">
    <property type="entry name" value="Protein kinase-like (PK-like)"/>
    <property type="match status" value="1"/>
</dbReference>
<dbReference type="InterPro" id="IPR057135">
    <property type="entry name" value="At4g27190-like_LRR"/>
</dbReference>
<dbReference type="STRING" id="35608.A0A2U1Q623"/>
<dbReference type="PANTHER" id="PTHR48006:SF102">
    <property type="entry name" value="LEUCINE-RICH REPEAT-CONTAINING PROTEIN DDB_G0281931-RELATED"/>
    <property type="match status" value="1"/>
</dbReference>
<evidence type="ECO:0000256" key="3">
    <source>
        <dbReference type="ARBA" id="ARBA00022527"/>
    </source>
</evidence>
<dbReference type="Gene3D" id="1.10.8.430">
    <property type="entry name" value="Helical domain of apoptotic protease-activating factors"/>
    <property type="match status" value="1"/>
</dbReference>
<comment type="subcellular location">
    <subcellularLocation>
        <location evidence="1">Membrane</location>
        <topology evidence="1">Single-pass type I membrane protein</topology>
    </subcellularLocation>
</comment>
<dbReference type="PANTHER" id="PTHR48006">
    <property type="entry name" value="LEUCINE-RICH REPEAT-CONTAINING PROTEIN DDB_G0281931-RELATED"/>
    <property type="match status" value="1"/>
</dbReference>
<dbReference type="InterPro" id="IPR051824">
    <property type="entry name" value="LRR_Rcpt-Like_S/T_Kinase"/>
</dbReference>
<dbReference type="InterPro" id="IPR042197">
    <property type="entry name" value="Apaf_helical"/>
</dbReference>
<comment type="catalytic activity">
    <reaction evidence="12">
        <text>L-seryl-[protein] + ATP = O-phospho-L-seryl-[protein] + ADP + H(+)</text>
        <dbReference type="Rhea" id="RHEA:17989"/>
        <dbReference type="Rhea" id="RHEA-COMP:9863"/>
        <dbReference type="Rhea" id="RHEA-COMP:11604"/>
        <dbReference type="ChEBI" id="CHEBI:15378"/>
        <dbReference type="ChEBI" id="CHEBI:29999"/>
        <dbReference type="ChEBI" id="CHEBI:30616"/>
        <dbReference type="ChEBI" id="CHEBI:83421"/>
        <dbReference type="ChEBI" id="CHEBI:456216"/>
        <dbReference type="EC" id="2.7.11.1"/>
    </reaction>
</comment>
<evidence type="ECO:0000256" key="1">
    <source>
        <dbReference type="ARBA" id="ARBA00004479"/>
    </source>
</evidence>
<dbReference type="InterPro" id="IPR000719">
    <property type="entry name" value="Prot_kinase_dom"/>
</dbReference>
<evidence type="ECO:0000313" key="16">
    <source>
        <dbReference type="Proteomes" id="UP000245207"/>
    </source>
</evidence>
<feature type="compositionally biased region" description="Basic and acidic residues" evidence="13">
    <location>
        <begin position="1396"/>
        <end position="1408"/>
    </location>
</feature>
<dbReference type="Pfam" id="PF05627">
    <property type="entry name" value="AvrRpt-cleavage"/>
    <property type="match status" value="2"/>
</dbReference>
<dbReference type="EMBL" id="PKPP01000383">
    <property type="protein sequence ID" value="PWA93459.1"/>
    <property type="molecule type" value="Genomic_DNA"/>
</dbReference>
<reference evidence="15 16" key="1">
    <citation type="journal article" date="2018" name="Mol. Plant">
        <title>The genome of Artemisia annua provides insight into the evolution of Asteraceae family and artemisinin biosynthesis.</title>
        <authorList>
            <person name="Shen Q."/>
            <person name="Zhang L."/>
            <person name="Liao Z."/>
            <person name="Wang S."/>
            <person name="Yan T."/>
            <person name="Shi P."/>
            <person name="Liu M."/>
            <person name="Fu X."/>
            <person name="Pan Q."/>
            <person name="Wang Y."/>
            <person name="Lv Z."/>
            <person name="Lu X."/>
            <person name="Zhang F."/>
            <person name="Jiang W."/>
            <person name="Ma Y."/>
            <person name="Chen M."/>
            <person name="Hao X."/>
            <person name="Li L."/>
            <person name="Tang Y."/>
            <person name="Lv G."/>
            <person name="Zhou Y."/>
            <person name="Sun X."/>
            <person name="Brodelius P.E."/>
            <person name="Rose J.K.C."/>
            <person name="Tang K."/>
        </authorList>
    </citation>
    <scope>NUCLEOTIDE SEQUENCE [LARGE SCALE GENOMIC DNA]</scope>
    <source>
        <strain evidence="16">cv. Huhao1</strain>
        <tissue evidence="15">Leaf</tissue>
    </source>
</reference>
<feature type="region of interest" description="Disordered" evidence="13">
    <location>
        <begin position="1377"/>
        <end position="1498"/>
    </location>
</feature>
<feature type="compositionally biased region" description="Polar residues" evidence="13">
    <location>
        <begin position="1440"/>
        <end position="1456"/>
    </location>
</feature>
<keyword evidence="16" id="KW-1185">Reference proteome</keyword>
<feature type="domain" description="Protein kinase" evidence="14">
    <location>
        <begin position="35"/>
        <end position="293"/>
    </location>
</feature>
<evidence type="ECO:0000256" key="7">
    <source>
        <dbReference type="ARBA" id="ARBA00022741"/>
    </source>
</evidence>
<dbReference type="InterPro" id="IPR008700">
    <property type="entry name" value="TypeIII_avirulence_cleave"/>
</dbReference>
<dbReference type="Gene3D" id="1.10.510.10">
    <property type="entry name" value="Transferase(Phosphotransferase) domain 1"/>
    <property type="match status" value="1"/>
</dbReference>
<keyword evidence="6" id="KW-0677">Repeat</keyword>
<dbReference type="Gene3D" id="3.30.200.20">
    <property type="entry name" value="Phosphorylase Kinase, domain 1"/>
    <property type="match status" value="1"/>
</dbReference>
<evidence type="ECO:0000256" key="12">
    <source>
        <dbReference type="ARBA" id="ARBA00048679"/>
    </source>
</evidence>
<evidence type="ECO:0000256" key="6">
    <source>
        <dbReference type="ARBA" id="ARBA00022737"/>
    </source>
</evidence>
<evidence type="ECO:0000256" key="13">
    <source>
        <dbReference type="SAM" id="MobiDB-lite"/>
    </source>
</evidence>
<dbReference type="SUPFAM" id="SSF52058">
    <property type="entry name" value="L domain-like"/>
    <property type="match status" value="1"/>
</dbReference>
<evidence type="ECO:0000256" key="9">
    <source>
        <dbReference type="ARBA" id="ARBA00022821"/>
    </source>
</evidence>
<feature type="region of interest" description="Disordered" evidence="13">
    <location>
        <begin position="332"/>
        <end position="363"/>
    </location>
</feature>
<dbReference type="Proteomes" id="UP000245207">
    <property type="component" value="Unassembled WGS sequence"/>
</dbReference>
<evidence type="ECO:0000256" key="11">
    <source>
        <dbReference type="ARBA" id="ARBA00047899"/>
    </source>
</evidence>
<accession>A0A2U1Q623</accession>
<keyword evidence="4" id="KW-0433">Leucine-rich repeat</keyword>
<evidence type="ECO:0000313" key="15">
    <source>
        <dbReference type="EMBL" id="PWA93459.1"/>
    </source>
</evidence>
<evidence type="ECO:0000259" key="14">
    <source>
        <dbReference type="PROSITE" id="PS50011"/>
    </source>
</evidence>
<dbReference type="GO" id="GO:0016020">
    <property type="term" value="C:membrane"/>
    <property type="evidence" value="ECO:0007669"/>
    <property type="project" value="UniProtKB-SubCell"/>
</dbReference>
<dbReference type="GO" id="GO:0004672">
    <property type="term" value="F:protein kinase activity"/>
    <property type="evidence" value="ECO:0007669"/>
    <property type="project" value="InterPro"/>
</dbReference>
<keyword evidence="7" id="KW-0547">Nucleotide-binding</keyword>
<name>A0A2U1Q623_ARTAN</name>
<feature type="compositionally biased region" description="Basic and acidic residues" evidence="13">
    <location>
        <begin position="348"/>
        <end position="363"/>
    </location>
</feature>
<protein>
    <recommendedName>
        <fullName evidence="2">non-specific serine/threonine protein kinase</fullName>
        <ecNumber evidence="2">2.7.11.1</ecNumber>
    </recommendedName>
</protein>
<dbReference type="PROSITE" id="PS50011">
    <property type="entry name" value="PROTEIN_KINASE_DOM"/>
    <property type="match status" value="1"/>
</dbReference>
<proteinExistence type="predicted"/>
<dbReference type="Pfam" id="PF23247">
    <property type="entry name" value="LRR_RPS2"/>
    <property type="match status" value="1"/>
</dbReference>
<dbReference type="GO" id="GO:0005524">
    <property type="term" value="F:ATP binding"/>
    <property type="evidence" value="ECO:0007669"/>
    <property type="project" value="InterPro"/>
</dbReference>
<keyword evidence="8" id="KW-0418">Kinase</keyword>
<dbReference type="OrthoDB" id="1938824at2759"/>
<dbReference type="Pfam" id="PF23598">
    <property type="entry name" value="LRR_14"/>
    <property type="match status" value="1"/>
</dbReference>
<sequence length="1563" mass="178522">MLPESSKEIASSSFENEQLFRQFTFDEIKAATRNFRPDVKLGEGGNGVVYKGIIDNEFVAIRQLVSDSDRSSSDFLVGIERLAKLQHPNIVQFMGYCKEDNHVFLVFEFMPRGSFRFQLYRNPSSWLQRLKICIDVARALDYLHSGQDYIIHGHVRISMIFLDLQWTAKITVLERIYNQISNVSTNGYAAPEYIATGHMYTKSDVYSFGVILLEVLCRRLALDLDKTQQHLATWAQQYLNKGKLKKIIDPELKGQISQKCLNDYAKIVECCLRANPISRLTMAEVLVGLESILALQEKTNMSLRKHISSSGVISEEGYFRNAVKFLSSKSRKHKDHGNISDIKTISEASKEKNPPSDPNREFIDQEVLSTSRTESSRDLIRSNYLQRAYILTRRKDFLHLMWFYPVKKEAEVSFGSLLDKFSSLNKYIRMSMDSSTDTSFPMEIQILLQDIEEYVDDAAFDMVAYLPEDLVQNRFGTVEFQNLAIGARFGSFWSGIREIHASSIDSAIYRALRCIKDLNIKMLGIWGNGVEEVTATLRNLPELKSAFDLVLFVHTKHHTSIKYLMNDIEQEIDLWKKRSSETLNEIDVLQDQLLNCLLFVDCGGGFFDLHEHQFRLSKWFQNVQIVMTSESQLAFWQVELEIRVQDHRLPWNIFFKNVDIATIGEDSGIKQLAVRMVEKCDGHLLAIILLARALRGVVEIGVWELALQELVSSSQSGVISDVMVRVLRFVWPRMETISQKCILQFALQYPGAEFEISSLINGWTISGVVKSETEAEYAFEDLERLFLIERVAEKFVRMRDETRVALLGHFIPRTHGLYLKQDGSKSHEMPSIEEWDVREIHLTNNILSELPDNPKCPILVDLFLHLNQDLMDVPITFFDNMPSLQVLDLSSTSLKSLPSSISKLTTLRKLFIRNCDLMMELPPEIGSLKHLKVFDSEGTQLMCLPKQVGSLTKLECLKFSLYNFPDKYKRSNQNVQILPVAELSNLVHLKQLSICVDLYGEWWENEVKHIINILPKLRNLESLRLHFPTTELFRMFIEQKSWEGLPIYQHLSNFRFIVGHLQQRLISRLPLDLDKMFVKLPKCLKFTSTEGEIEVISSAMKHANALFLDRHWTIQSLSTFGLAEMKNLKFCLLVECSEMLEIVNGSYLEVLSQGPVLGSLEYISIHRMKSLSCIWNGPIHYGCLSNLKTLVIHACPELRTVFTQGLLDNLTHIEYLAVEDCPKISSLVSLESNYSRSTQFLPSLKKISLLHLPELVTISNGTSIAPRLESLVVYNCPNLDRLSSMEVSDHVKEIKGENVWWDGLKWCEPEWTSGQPEYLTRVFIPLGTNGDIIDELADAVNFLPHQHSQVPKFGNWEDQEDVPYTTYFERATKVRNAKTTPQILNPSSNSGPSFKNQDESEVKNREFTKSQPEVLEDQDSQRMNQESRISQEEIDLRYSTEASTNPQRDSRQSVGSDHSFGNKVSVSWEGSYGAASSTPGRSRLGQVTRGDETPDDSTAVQVFGDWDDSNPASAKGYAHIFNKVREDKLAGGGKSPMATENVDFYGQRSEISKGCGCFPWSRK</sequence>
<evidence type="ECO:0000256" key="10">
    <source>
        <dbReference type="ARBA" id="ARBA00022840"/>
    </source>
</evidence>
<dbReference type="InterPro" id="IPR055414">
    <property type="entry name" value="LRR_R13L4/SHOC2-like"/>
</dbReference>
<evidence type="ECO:0000256" key="2">
    <source>
        <dbReference type="ARBA" id="ARBA00012513"/>
    </source>
</evidence>
<feature type="compositionally biased region" description="Polar residues" evidence="13">
    <location>
        <begin position="1377"/>
        <end position="1395"/>
    </location>
</feature>
<gene>
    <name evidence="15" type="ORF">CTI12_AA047840</name>
</gene>
<keyword evidence="10" id="KW-0067">ATP-binding</keyword>
<feature type="compositionally biased region" description="Basic and acidic residues" evidence="13">
    <location>
        <begin position="1429"/>
        <end position="1438"/>
    </location>
</feature>
<dbReference type="InterPro" id="IPR027417">
    <property type="entry name" value="P-loop_NTPase"/>
</dbReference>
<dbReference type="SUPFAM" id="SSF52540">
    <property type="entry name" value="P-loop containing nucleoside triphosphate hydrolases"/>
    <property type="match status" value="1"/>
</dbReference>
<evidence type="ECO:0000256" key="8">
    <source>
        <dbReference type="ARBA" id="ARBA00022777"/>
    </source>
</evidence>
<evidence type="ECO:0000256" key="5">
    <source>
        <dbReference type="ARBA" id="ARBA00022679"/>
    </source>
</evidence>
<dbReference type="EC" id="2.7.11.1" evidence="2"/>
<dbReference type="Gene3D" id="3.80.10.10">
    <property type="entry name" value="Ribonuclease Inhibitor"/>
    <property type="match status" value="2"/>
</dbReference>
<evidence type="ECO:0000256" key="4">
    <source>
        <dbReference type="ARBA" id="ARBA00022614"/>
    </source>
</evidence>